<dbReference type="InterPro" id="IPR008906">
    <property type="entry name" value="HATC_C_dom"/>
</dbReference>
<dbReference type="GO" id="GO:0046983">
    <property type="term" value="F:protein dimerization activity"/>
    <property type="evidence" value="ECO:0007669"/>
    <property type="project" value="InterPro"/>
</dbReference>
<dbReference type="GO" id="GO:0005634">
    <property type="term" value="C:nucleus"/>
    <property type="evidence" value="ECO:0007669"/>
    <property type="project" value="UniProtKB-SubCell"/>
</dbReference>
<dbReference type="EMBL" id="JAEPRB010000397">
    <property type="protein sequence ID" value="KAG2216488.1"/>
    <property type="molecule type" value="Genomic_DNA"/>
</dbReference>
<dbReference type="SUPFAM" id="SSF53098">
    <property type="entry name" value="Ribonuclease H-like"/>
    <property type="match status" value="1"/>
</dbReference>
<dbReference type="Pfam" id="PF05699">
    <property type="entry name" value="Dimer_Tnp_hAT"/>
    <property type="match status" value="1"/>
</dbReference>
<evidence type="ECO:0000256" key="4">
    <source>
        <dbReference type="ARBA" id="ARBA00022833"/>
    </source>
</evidence>
<name>A0A8H7VHB0_9FUNG</name>
<dbReference type="GO" id="GO:0008270">
    <property type="term" value="F:zinc ion binding"/>
    <property type="evidence" value="ECO:0007669"/>
    <property type="project" value="UniProtKB-KW"/>
</dbReference>
<keyword evidence="3" id="KW-0863">Zinc-finger</keyword>
<accession>A0A8H7VHB0</accession>
<feature type="domain" description="HAT C-terminal dimerisation" evidence="7">
    <location>
        <begin position="584"/>
        <end position="633"/>
    </location>
</feature>
<evidence type="ECO:0000256" key="6">
    <source>
        <dbReference type="SAM" id="MobiDB-lite"/>
    </source>
</evidence>
<organism evidence="8 9">
    <name type="scientific">Circinella minor</name>
    <dbReference type="NCBI Taxonomy" id="1195481"/>
    <lineage>
        <taxon>Eukaryota</taxon>
        <taxon>Fungi</taxon>
        <taxon>Fungi incertae sedis</taxon>
        <taxon>Mucoromycota</taxon>
        <taxon>Mucoromycotina</taxon>
        <taxon>Mucoromycetes</taxon>
        <taxon>Mucorales</taxon>
        <taxon>Lichtheimiaceae</taxon>
        <taxon>Circinella</taxon>
    </lineage>
</organism>
<evidence type="ECO:0000313" key="8">
    <source>
        <dbReference type="EMBL" id="KAG2216488.1"/>
    </source>
</evidence>
<dbReference type="InterPro" id="IPR052035">
    <property type="entry name" value="ZnF_BED_domain_contain"/>
</dbReference>
<protein>
    <recommendedName>
        <fullName evidence="7">HAT C-terminal dimerisation domain-containing protein</fullName>
    </recommendedName>
</protein>
<evidence type="ECO:0000259" key="7">
    <source>
        <dbReference type="Pfam" id="PF05699"/>
    </source>
</evidence>
<evidence type="ECO:0000256" key="1">
    <source>
        <dbReference type="ARBA" id="ARBA00004123"/>
    </source>
</evidence>
<feature type="region of interest" description="Disordered" evidence="6">
    <location>
        <begin position="42"/>
        <end position="61"/>
    </location>
</feature>
<dbReference type="AlphaFoldDB" id="A0A8H7VHB0"/>
<dbReference type="Proteomes" id="UP000646827">
    <property type="component" value="Unassembled WGS sequence"/>
</dbReference>
<comment type="subcellular location">
    <subcellularLocation>
        <location evidence="1">Nucleus</location>
    </subcellularLocation>
</comment>
<sequence length="686" mass="77770">MSFNNNIDNAKSSMSLSCQPSAMSYLLENSDNEDQMSEISTTRTLSRQGSMAVDQDTQESSSVIMEADTATGPKRKRNWIVENKWVIIKKLPDSRKEFRCQWESVTGRICNHPTTTNKKGSTSNMLNHMKSKHSITALSPAKGESPISRGIGSLDLFLTPQAPTVVFLKKTFYQTIMDDLITSRAPYTAVERPTLQRLLYIAHLAPSLQDLKLPSDTTIKRHMSDYYNELNVQVKEKLQLVPCLAYTADAIGFEPLKGSHTGTNLAATMVKLLEEFELDNKPFFLTTDNASNMVTMAKELEASLASEVFSAENNHISCIGHVINLVVQTAIVAGLKAQALENTDSSDDNDTTEAESSASIIKSLCSGICAIRSSPTCHEQYIGFCTNATPKLKPIQLPLDIAHKQRVAYNKMTMHVNRLSDYFLSDNDWEFIDQLQQFFAPFIAFQKKMSAQKYPTINKAVTSYNTLFNHLESYSRRNSTAHPTLDPRCRFTWWSYVGWPEEWICNAKQQIEYEWAKYMPESEQQRLNTSIDVDDGDYEPQTIEEDILVAYLEERQRPAVDKLWFWKGHEEAAGGLKDGKPQPLYAMVKRYLAVPASSVPSERCFSQAALFIPTQRNRLEPNALKESVLIDSWVRFKAGYSGEFNDVFEEELKQEKIKNNNDKAADSETVEWNLEEQLIEETLEEI</sequence>
<evidence type="ECO:0000313" key="9">
    <source>
        <dbReference type="Proteomes" id="UP000646827"/>
    </source>
</evidence>
<reference evidence="8 9" key="1">
    <citation type="submission" date="2020-12" db="EMBL/GenBank/DDBJ databases">
        <title>Metabolic potential, ecology and presence of endohyphal bacteria is reflected in genomic diversity of Mucoromycotina.</title>
        <authorList>
            <person name="Muszewska A."/>
            <person name="Okrasinska A."/>
            <person name="Steczkiewicz K."/>
            <person name="Drgas O."/>
            <person name="Orlowska M."/>
            <person name="Perlinska-Lenart U."/>
            <person name="Aleksandrzak-Piekarczyk T."/>
            <person name="Szatraj K."/>
            <person name="Zielenkiewicz U."/>
            <person name="Pilsyk S."/>
            <person name="Malc E."/>
            <person name="Mieczkowski P."/>
            <person name="Kruszewska J.S."/>
            <person name="Biernat P."/>
            <person name="Pawlowska J."/>
        </authorList>
    </citation>
    <scope>NUCLEOTIDE SEQUENCE [LARGE SCALE GENOMIC DNA]</scope>
    <source>
        <strain evidence="8 9">CBS 142.35</strain>
    </source>
</reference>
<dbReference type="PANTHER" id="PTHR46481:SF10">
    <property type="entry name" value="ZINC FINGER BED DOMAIN-CONTAINING PROTEIN 39"/>
    <property type="match status" value="1"/>
</dbReference>
<keyword evidence="2" id="KW-0479">Metal-binding</keyword>
<evidence type="ECO:0000256" key="5">
    <source>
        <dbReference type="ARBA" id="ARBA00023242"/>
    </source>
</evidence>
<dbReference type="OrthoDB" id="2381924at2759"/>
<proteinExistence type="predicted"/>
<dbReference type="InterPro" id="IPR012337">
    <property type="entry name" value="RNaseH-like_sf"/>
</dbReference>
<keyword evidence="5" id="KW-0539">Nucleus</keyword>
<keyword evidence="4" id="KW-0862">Zinc</keyword>
<gene>
    <name evidence="8" type="ORF">INT45_001814</name>
</gene>
<comment type="caution">
    <text evidence="8">The sequence shown here is derived from an EMBL/GenBank/DDBJ whole genome shotgun (WGS) entry which is preliminary data.</text>
</comment>
<dbReference type="PANTHER" id="PTHR46481">
    <property type="entry name" value="ZINC FINGER BED DOMAIN-CONTAINING PROTEIN 4"/>
    <property type="match status" value="1"/>
</dbReference>
<keyword evidence="9" id="KW-1185">Reference proteome</keyword>
<evidence type="ECO:0000256" key="3">
    <source>
        <dbReference type="ARBA" id="ARBA00022771"/>
    </source>
</evidence>
<evidence type="ECO:0000256" key="2">
    <source>
        <dbReference type="ARBA" id="ARBA00022723"/>
    </source>
</evidence>